<feature type="transmembrane region" description="Helical" evidence="1">
    <location>
        <begin position="681"/>
        <end position="698"/>
    </location>
</feature>
<keyword evidence="2" id="KW-0675">Receptor</keyword>
<keyword evidence="3" id="KW-1185">Reference proteome</keyword>
<comment type="caution">
    <text evidence="2">The sequence shown here is derived from an EMBL/GenBank/DDBJ whole genome shotgun (WGS) entry which is preliminary data.</text>
</comment>
<evidence type="ECO:0000256" key="1">
    <source>
        <dbReference type="SAM" id="Phobius"/>
    </source>
</evidence>
<accession>A0A8H4A442</accession>
<feature type="transmembrane region" description="Helical" evidence="1">
    <location>
        <begin position="807"/>
        <end position="832"/>
    </location>
</feature>
<sequence length="937" mass="110743">MEDTFIPFDDHNTHNGKQEFKTTFNGNPEDFTPHDRKQVTMIACSPKMKNIVTWSDEDNSVVCWHISNQQELKHKHRISLENNEGFINYDENKVYSEYTESKYSKNFGDIKNWFTVSDDKFVSMPIEKVYIKINYVSKTEEKDEMKAVSIIEEKTVTRIKIAYFLFDNSFSVDNIKLSDDGILLFAYGKKLEDNLHEDPYPCISIYSADRGIRFTTYIYDKTVNVDAVYLIAPDIGARLLIVYNKSYKKNVDNYRCSICNPFAPYIPFENYVKANDLFKDFDLEFDNNFENKHIIKYDKIVGFNKSGTLVIKDLIKDLVKDSEPNYKDWIFYLRNKLKDFNSIFISSISEQIIDLVIKSKQTAKEATFDIDKKPQYSKYFVNWTLKYEYLYKNMHIFLTAEFKNAKIESAEIKSDTIQIVPAIYITSDRDVKRFVKECDCLDNDDLVMVTALGVLIWTFNTNNNKIELVYFWDDESDSWEWNEIEVIKLFYEIDHENFDEKNFDIKKLKKKSYFLPPPSYINMMRYNYSFSQSELLTDDRLFFNELIEKHINNKFFLILYGQKLVQDIIEEDEETLLRKLFNGTPQLFLMFPFPNFVAYDDNEENDNLLKKLFKPRSSHFVNIDDLTFYSTWNCEALINFKWNTFGKKCYFAIWLIYIVFFGSFIIVATLSHYISWPCQKILLIITTVLGFWHLFIEIRNITFSHKEYFESLWNYLDLGAIISAIITSIIWLINGSVSIGAITFTALLLELKFIIYLRFIRYFGIYLAMIMNTADKVQFGSAILAAYYMMITGDSTPVSEWVSNEDIIIMALMMFFSFFILTYLMNLFIGILGNLLGDNKDNHLAYLTLKKEILEEIELFYLSSFQKKNYKWFPYTFFYSVHISEIRKLISCINSDDWEESTKPIITKITKAIKDEKQESEFNKIKKNDRKGCGNKR</sequence>
<feature type="transmembrane region" description="Helical" evidence="1">
    <location>
        <begin position="763"/>
        <end position="787"/>
    </location>
</feature>
<dbReference type="OrthoDB" id="2441454at2759"/>
<dbReference type="EMBL" id="WTPW01001821">
    <property type="protein sequence ID" value="KAF0412145.1"/>
    <property type="molecule type" value="Genomic_DNA"/>
</dbReference>
<proteinExistence type="predicted"/>
<organism evidence="2 3">
    <name type="scientific">Gigaspora margarita</name>
    <dbReference type="NCBI Taxonomy" id="4874"/>
    <lineage>
        <taxon>Eukaryota</taxon>
        <taxon>Fungi</taxon>
        <taxon>Fungi incertae sedis</taxon>
        <taxon>Mucoromycota</taxon>
        <taxon>Glomeromycotina</taxon>
        <taxon>Glomeromycetes</taxon>
        <taxon>Diversisporales</taxon>
        <taxon>Gigasporaceae</taxon>
        <taxon>Gigaspora</taxon>
    </lineage>
</organism>
<evidence type="ECO:0000313" key="3">
    <source>
        <dbReference type="Proteomes" id="UP000439903"/>
    </source>
</evidence>
<evidence type="ECO:0000313" key="2">
    <source>
        <dbReference type="EMBL" id="KAF0412145.1"/>
    </source>
</evidence>
<dbReference type="Proteomes" id="UP000439903">
    <property type="component" value="Unassembled WGS sequence"/>
</dbReference>
<keyword evidence="1" id="KW-1133">Transmembrane helix</keyword>
<feature type="transmembrane region" description="Helical" evidence="1">
    <location>
        <begin position="718"/>
        <end position="751"/>
    </location>
</feature>
<feature type="transmembrane region" description="Helical" evidence="1">
    <location>
        <begin position="651"/>
        <end position="674"/>
    </location>
</feature>
<dbReference type="AlphaFoldDB" id="A0A8H4A442"/>
<name>A0A8H4A442_GIGMA</name>
<keyword evidence="1" id="KW-0472">Membrane</keyword>
<protein>
    <submittedName>
        <fullName evidence="2">Transient receptor potential cation channel subfamily a member 1-like</fullName>
    </submittedName>
</protein>
<keyword evidence="1" id="KW-0812">Transmembrane</keyword>
<reference evidence="2 3" key="1">
    <citation type="journal article" date="2019" name="Environ. Microbiol.">
        <title>At the nexus of three kingdoms: the genome of the mycorrhizal fungus Gigaspora margarita provides insights into plant, endobacterial and fungal interactions.</title>
        <authorList>
            <person name="Venice F."/>
            <person name="Ghignone S."/>
            <person name="Salvioli di Fossalunga A."/>
            <person name="Amselem J."/>
            <person name="Novero M."/>
            <person name="Xianan X."/>
            <person name="Sedzielewska Toro K."/>
            <person name="Morin E."/>
            <person name="Lipzen A."/>
            <person name="Grigoriev I.V."/>
            <person name="Henrissat B."/>
            <person name="Martin F.M."/>
            <person name="Bonfante P."/>
        </authorList>
    </citation>
    <scope>NUCLEOTIDE SEQUENCE [LARGE SCALE GENOMIC DNA]</scope>
    <source>
        <strain evidence="2 3">BEG34</strain>
    </source>
</reference>
<gene>
    <name evidence="2" type="ORF">F8M41_007994</name>
</gene>